<dbReference type="Gene3D" id="3.90.850.10">
    <property type="entry name" value="Fumarylacetoacetase-like, C-terminal domain"/>
    <property type="match status" value="1"/>
</dbReference>
<evidence type="ECO:0000256" key="1">
    <source>
        <dbReference type="ARBA" id="ARBA00022723"/>
    </source>
</evidence>
<dbReference type="PATRIC" id="fig|1470200.3.peg.1072"/>
<dbReference type="InterPro" id="IPR011234">
    <property type="entry name" value="Fumarylacetoacetase-like_C"/>
</dbReference>
<proteinExistence type="predicted"/>
<dbReference type="InterPro" id="IPR036663">
    <property type="entry name" value="Fumarylacetoacetase_C_sf"/>
</dbReference>
<evidence type="ECO:0000259" key="2">
    <source>
        <dbReference type="Pfam" id="PF01557"/>
    </source>
</evidence>
<dbReference type="PANTHER" id="PTHR11820:SF7">
    <property type="entry name" value="ACYLPYRUVASE FAHD1, MITOCHONDRIAL"/>
    <property type="match status" value="1"/>
</dbReference>
<protein>
    <recommendedName>
        <fullName evidence="2">Fumarylacetoacetase-like C-terminal domain-containing protein</fullName>
    </recommendedName>
</protein>
<dbReference type="Proteomes" id="UP000036027">
    <property type="component" value="Unassembled WGS sequence"/>
</dbReference>
<dbReference type="GO" id="GO:0018773">
    <property type="term" value="F:acetylpyruvate hydrolase activity"/>
    <property type="evidence" value="ECO:0007669"/>
    <property type="project" value="TreeGrafter"/>
</dbReference>
<dbReference type="GO" id="GO:0046872">
    <property type="term" value="F:metal ion binding"/>
    <property type="evidence" value="ECO:0007669"/>
    <property type="project" value="UniProtKB-KW"/>
</dbReference>
<dbReference type="RefSeq" id="WP_047760126.1">
    <property type="nucleotide sequence ID" value="NZ_CP091510.1"/>
</dbReference>
<dbReference type="EMBL" id="JTDO01000002">
    <property type="protein sequence ID" value="KLT73627.1"/>
    <property type="molecule type" value="Genomic_DNA"/>
</dbReference>
<organism evidence="3 4">
    <name type="scientific">Neisseria arctica</name>
    <dbReference type="NCBI Taxonomy" id="1470200"/>
    <lineage>
        <taxon>Bacteria</taxon>
        <taxon>Pseudomonadati</taxon>
        <taxon>Pseudomonadota</taxon>
        <taxon>Betaproteobacteria</taxon>
        <taxon>Neisseriales</taxon>
        <taxon>Neisseriaceae</taxon>
        <taxon>Neisseria</taxon>
    </lineage>
</organism>
<evidence type="ECO:0000313" key="4">
    <source>
        <dbReference type="Proteomes" id="UP000036027"/>
    </source>
</evidence>
<comment type="caution">
    <text evidence="3">The sequence shown here is derived from an EMBL/GenBank/DDBJ whole genome shotgun (WGS) entry which is preliminary data.</text>
</comment>
<gene>
    <name evidence="3" type="ORF">PL75_01380</name>
</gene>
<feature type="domain" description="Fumarylacetoacetase-like C-terminal" evidence="2">
    <location>
        <begin position="16"/>
        <end position="210"/>
    </location>
</feature>
<accession>A0A0J0YU25</accession>
<sequence length="216" mass="23722">MTQIHLEQETVKVNNIFCIGRNYVDHIAELKNETPTEPVVFMKPNNSIIESGQTLTLPAYSQSVHYECELVLLIGQDADSINQTDPLSIISGYGVGLDLTARDIQSRLKEKGLPWTKAKGFRGAAALSRFVEADKLADPNDCVFTFKINGELRQQGQTSHMIYPLSHILKELSETYGLRKGDIVFTGTPAGVGELNTGDKLELDLAGIVKADFLVG</sequence>
<dbReference type="SUPFAM" id="SSF56529">
    <property type="entry name" value="FAH"/>
    <property type="match status" value="1"/>
</dbReference>
<dbReference type="STRING" id="1470200.PL75_01380"/>
<dbReference type="OrthoDB" id="9805307at2"/>
<dbReference type="PANTHER" id="PTHR11820">
    <property type="entry name" value="ACYLPYRUVASE"/>
    <property type="match status" value="1"/>
</dbReference>
<evidence type="ECO:0000313" key="3">
    <source>
        <dbReference type="EMBL" id="KLT73627.1"/>
    </source>
</evidence>
<reference evidence="3 4" key="1">
    <citation type="submission" date="2014-11" db="EMBL/GenBank/DDBJ databases">
        <title>Genome of a novel goose pathogen.</title>
        <authorList>
            <person name="Hansen C.M."/>
            <person name="Hueffer K."/>
            <person name="Choi S.C."/>
        </authorList>
    </citation>
    <scope>NUCLEOTIDE SEQUENCE [LARGE SCALE GENOMIC DNA]</scope>
    <source>
        <strain evidence="3 4">KH1503</strain>
    </source>
</reference>
<name>A0A0J0YU25_9NEIS</name>
<dbReference type="AlphaFoldDB" id="A0A0J0YU25"/>
<keyword evidence="1" id="KW-0479">Metal-binding</keyword>
<keyword evidence="4" id="KW-1185">Reference proteome</keyword>
<dbReference type="Pfam" id="PF01557">
    <property type="entry name" value="FAA_hydrolase"/>
    <property type="match status" value="1"/>
</dbReference>